<feature type="non-terminal residue" evidence="2">
    <location>
        <position position="76"/>
    </location>
</feature>
<name>A0A6G2CRB8_9FIRM</name>
<evidence type="ECO:0000256" key="1">
    <source>
        <dbReference type="SAM" id="Phobius"/>
    </source>
</evidence>
<comment type="caution">
    <text evidence="2">The sequence shown here is derived from an EMBL/GenBank/DDBJ whole genome shotgun (WGS) entry which is preliminary data.</text>
</comment>
<gene>
    <name evidence="2" type="ORF">GMA64_13005</name>
</gene>
<dbReference type="EMBL" id="WMQV01000047">
    <property type="protein sequence ID" value="MTL95451.1"/>
    <property type="molecule type" value="Genomic_DNA"/>
</dbReference>
<protein>
    <submittedName>
        <fullName evidence="2">Carbohydrate ABC transporter permease</fullName>
    </submittedName>
</protein>
<proteinExistence type="predicted"/>
<feature type="transmembrane region" description="Helical" evidence="1">
    <location>
        <begin position="12"/>
        <end position="28"/>
    </location>
</feature>
<keyword evidence="1" id="KW-0472">Membrane</keyword>
<sequence>MKNKYNKNKEFYRELLFVVAGLSFFLIFIFFTRFVINVIAMVGVVAFIISIRKTVFEQIGLIPTYLKQFGVFLISL</sequence>
<feature type="transmembrane region" description="Helical" evidence="1">
    <location>
        <begin position="34"/>
        <end position="51"/>
    </location>
</feature>
<keyword evidence="1" id="KW-1133">Transmembrane helix</keyword>
<organism evidence="2">
    <name type="scientific">Turicibacter sanguinis</name>
    <dbReference type="NCBI Taxonomy" id="154288"/>
    <lineage>
        <taxon>Bacteria</taxon>
        <taxon>Bacillati</taxon>
        <taxon>Bacillota</taxon>
        <taxon>Erysipelotrichia</taxon>
        <taxon>Erysipelotrichales</taxon>
        <taxon>Turicibacteraceae</taxon>
        <taxon>Turicibacter</taxon>
    </lineage>
</organism>
<evidence type="ECO:0000313" key="2">
    <source>
        <dbReference type="EMBL" id="MTL95451.1"/>
    </source>
</evidence>
<dbReference type="AlphaFoldDB" id="A0A6G2CRB8"/>
<accession>A0A6G2CRB8</accession>
<keyword evidence="1" id="KW-0812">Transmembrane</keyword>
<reference evidence="2" key="1">
    <citation type="journal article" date="2019" name="Nat. Med.">
        <title>A library of human gut bacterial isolates paired with longitudinal multiomics data enables mechanistic microbiome research.</title>
        <authorList>
            <person name="Poyet M."/>
            <person name="Groussin M."/>
            <person name="Gibbons S.M."/>
            <person name="Avila-Pacheco J."/>
            <person name="Jiang X."/>
            <person name="Kearney S.M."/>
            <person name="Perrotta A.R."/>
            <person name="Berdy B."/>
            <person name="Zhao S."/>
            <person name="Lieberman T.D."/>
            <person name="Swanson P.K."/>
            <person name="Smith M."/>
            <person name="Roesemann S."/>
            <person name="Alexander J.E."/>
            <person name="Rich S.A."/>
            <person name="Livny J."/>
            <person name="Vlamakis H."/>
            <person name="Clish C."/>
            <person name="Bullock K."/>
            <person name="Deik A."/>
            <person name="Scott J."/>
            <person name="Pierce K.A."/>
            <person name="Xavier R.J."/>
            <person name="Alm E.J."/>
        </authorList>
    </citation>
    <scope>NUCLEOTIDE SEQUENCE</scope>
    <source>
        <strain evidence="2">BIOML-A179</strain>
    </source>
</reference>